<accession>A0A926EII2</accession>
<keyword evidence="1" id="KW-0472">Membrane</keyword>
<reference evidence="3" key="1">
    <citation type="submission" date="2020-08" db="EMBL/GenBank/DDBJ databases">
        <title>Genome public.</title>
        <authorList>
            <person name="Liu C."/>
            <person name="Sun Q."/>
        </authorList>
    </citation>
    <scope>NUCLEOTIDE SEQUENCE</scope>
    <source>
        <strain evidence="3">NSJ-12</strain>
    </source>
</reference>
<dbReference type="Pfam" id="PF04892">
    <property type="entry name" value="VanZ"/>
    <property type="match status" value="1"/>
</dbReference>
<name>A0A926EII2_9FIRM</name>
<feature type="transmembrane region" description="Helical" evidence="1">
    <location>
        <begin position="12"/>
        <end position="33"/>
    </location>
</feature>
<sequence>MNINESKKIKHNHTVLMIVLGVYILILFAFLFLKARSFQSVSLIPFRTITDYLSYGGFLSFINVLGNIVLFIPLGIYLMFFNHNKRICLNTLWVVLISMAVEILQYVFKVGATDIDDIILNGLGGFLGIMIYKILRKIFKDKVGYAIELASLIVGITFLILNICLSSGVFGIKIRIL</sequence>
<dbReference type="Proteomes" id="UP000655830">
    <property type="component" value="Unassembled WGS sequence"/>
</dbReference>
<feature type="domain" description="VanZ-like" evidence="2">
    <location>
        <begin position="22"/>
        <end position="136"/>
    </location>
</feature>
<comment type="caution">
    <text evidence="3">The sequence shown here is derived from an EMBL/GenBank/DDBJ whole genome shotgun (WGS) entry which is preliminary data.</text>
</comment>
<dbReference type="RefSeq" id="WP_249331711.1">
    <property type="nucleotide sequence ID" value="NZ_JACRSY010000005.1"/>
</dbReference>
<feature type="transmembrane region" description="Helical" evidence="1">
    <location>
        <begin position="87"/>
        <end position="106"/>
    </location>
</feature>
<dbReference type="AlphaFoldDB" id="A0A926EII2"/>
<evidence type="ECO:0000259" key="2">
    <source>
        <dbReference type="Pfam" id="PF04892"/>
    </source>
</evidence>
<organism evidence="3 4">
    <name type="scientific">Zhenhengia yiwuensis</name>
    <dbReference type="NCBI Taxonomy" id="2763666"/>
    <lineage>
        <taxon>Bacteria</taxon>
        <taxon>Bacillati</taxon>
        <taxon>Bacillota</taxon>
        <taxon>Clostridia</taxon>
        <taxon>Lachnospirales</taxon>
        <taxon>Lachnospiraceae</taxon>
        <taxon>Zhenhengia</taxon>
    </lineage>
</organism>
<feature type="transmembrane region" description="Helical" evidence="1">
    <location>
        <begin position="53"/>
        <end position="80"/>
    </location>
</feature>
<dbReference type="PANTHER" id="PTHR36834">
    <property type="entry name" value="MEMBRANE PROTEIN-RELATED"/>
    <property type="match status" value="1"/>
</dbReference>
<dbReference type="InterPro" id="IPR053150">
    <property type="entry name" value="Teicoplanin_resist-assoc"/>
</dbReference>
<proteinExistence type="predicted"/>
<dbReference type="EMBL" id="JACRSY010000005">
    <property type="protein sequence ID" value="MBC8578688.1"/>
    <property type="molecule type" value="Genomic_DNA"/>
</dbReference>
<dbReference type="PANTHER" id="PTHR36834:SF2">
    <property type="entry name" value="MEMBRANE PROTEIN"/>
    <property type="match status" value="1"/>
</dbReference>
<keyword evidence="4" id="KW-1185">Reference proteome</keyword>
<keyword evidence="1" id="KW-0812">Transmembrane</keyword>
<evidence type="ECO:0000313" key="4">
    <source>
        <dbReference type="Proteomes" id="UP000655830"/>
    </source>
</evidence>
<gene>
    <name evidence="3" type="ORF">H8718_03990</name>
</gene>
<feature type="transmembrane region" description="Helical" evidence="1">
    <location>
        <begin position="118"/>
        <end position="135"/>
    </location>
</feature>
<feature type="transmembrane region" description="Helical" evidence="1">
    <location>
        <begin position="147"/>
        <end position="172"/>
    </location>
</feature>
<evidence type="ECO:0000313" key="3">
    <source>
        <dbReference type="EMBL" id="MBC8578688.1"/>
    </source>
</evidence>
<evidence type="ECO:0000256" key="1">
    <source>
        <dbReference type="SAM" id="Phobius"/>
    </source>
</evidence>
<protein>
    <submittedName>
        <fullName evidence="3">VanZ family protein</fullName>
    </submittedName>
</protein>
<keyword evidence="1" id="KW-1133">Transmembrane helix</keyword>
<dbReference type="InterPro" id="IPR006976">
    <property type="entry name" value="VanZ-like"/>
</dbReference>